<name>A0A1B7MKY3_9AGAM</name>
<accession>A0A1B7MKY3</accession>
<proteinExistence type="predicted"/>
<reference evidence="1 2" key="1">
    <citation type="submission" date="2016-06" db="EMBL/GenBank/DDBJ databases">
        <title>Comparative genomics of the ectomycorrhizal sister species Rhizopogon vinicolor and Rhizopogon vesiculosus (Basidiomycota: Boletales) reveals a divergence of the mating type B locus.</title>
        <authorList>
            <consortium name="DOE Joint Genome Institute"/>
            <person name="Mujic A.B."/>
            <person name="Kuo A."/>
            <person name="Tritt A."/>
            <person name="Lipzen A."/>
            <person name="Chen C."/>
            <person name="Johnson J."/>
            <person name="Sharma A."/>
            <person name="Barry K."/>
            <person name="Grigoriev I.V."/>
            <person name="Spatafora J.W."/>
        </authorList>
    </citation>
    <scope>NUCLEOTIDE SEQUENCE [LARGE SCALE GENOMIC DNA]</scope>
    <source>
        <strain evidence="1 2">AM-OR11-026</strain>
    </source>
</reference>
<gene>
    <name evidence="1" type="ORF">K503DRAFT_534868</name>
</gene>
<dbReference type="InParanoid" id="A0A1B7MKY3"/>
<evidence type="ECO:0000313" key="1">
    <source>
        <dbReference type="EMBL" id="OAX33273.1"/>
    </source>
</evidence>
<keyword evidence="2" id="KW-1185">Reference proteome</keyword>
<dbReference type="AlphaFoldDB" id="A0A1B7MKY3"/>
<sequence length="133" mass="15071">MCRVCADRQGYSTRNPCRSDNNFSFSRRQSTWCHGRQHASTAQNSLSLDHILGRLKVELQKSLETGPKLISLSMSINDIRDPSVALRSIYPHFYMLYSHSSDTSRTSISPSLMYRDNKPQAHLRPTSAPPSNT</sequence>
<organism evidence="1 2">
    <name type="scientific">Rhizopogon vinicolor AM-OR11-026</name>
    <dbReference type="NCBI Taxonomy" id="1314800"/>
    <lineage>
        <taxon>Eukaryota</taxon>
        <taxon>Fungi</taxon>
        <taxon>Dikarya</taxon>
        <taxon>Basidiomycota</taxon>
        <taxon>Agaricomycotina</taxon>
        <taxon>Agaricomycetes</taxon>
        <taxon>Agaricomycetidae</taxon>
        <taxon>Boletales</taxon>
        <taxon>Suillineae</taxon>
        <taxon>Rhizopogonaceae</taxon>
        <taxon>Rhizopogon</taxon>
    </lineage>
</organism>
<protein>
    <submittedName>
        <fullName evidence="1">Uncharacterized protein</fullName>
    </submittedName>
</protein>
<evidence type="ECO:0000313" key="2">
    <source>
        <dbReference type="Proteomes" id="UP000092154"/>
    </source>
</evidence>
<dbReference type="EMBL" id="KV448800">
    <property type="protein sequence ID" value="OAX33273.1"/>
    <property type="molecule type" value="Genomic_DNA"/>
</dbReference>
<dbReference type="Proteomes" id="UP000092154">
    <property type="component" value="Unassembled WGS sequence"/>
</dbReference>